<protein>
    <submittedName>
        <fullName evidence="2">Uncharacterized protein</fullName>
    </submittedName>
</protein>
<feature type="compositionally biased region" description="Polar residues" evidence="1">
    <location>
        <begin position="56"/>
        <end position="79"/>
    </location>
</feature>
<name>A0A9P0AQI7_BEMTA</name>
<dbReference type="Proteomes" id="UP001152759">
    <property type="component" value="Chromosome 9"/>
</dbReference>
<dbReference type="InterPro" id="IPR028322">
    <property type="entry name" value="PNRC-like_rgn"/>
</dbReference>
<feature type="region of interest" description="Disordered" evidence="1">
    <location>
        <begin position="54"/>
        <end position="86"/>
    </location>
</feature>
<evidence type="ECO:0000313" key="2">
    <source>
        <dbReference type="EMBL" id="CAH0395813.1"/>
    </source>
</evidence>
<evidence type="ECO:0000313" key="3">
    <source>
        <dbReference type="Proteomes" id="UP001152759"/>
    </source>
</evidence>
<feature type="region of interest" description="Disordered" evidence="1">
    <location>
        <begin position="109"/>
        <end position="133"/>
    </location>
</feature>
<gene>
    <name evidence="2" type="ORF">BEMITA_LOCUS13953</name>
</gene>
<feature type="compositionally biased region" description="Basic and acidic residues" evidence="1">
    <location>
        <begin position="1"/>
        <end position="14"/>
    </location>
</feature>
<proteinExistence type="predicted"/>
<dbReference type="AlphaFoldDB" id="A0A9P0AQI7"/>
<feature type="compositionally biased region" description="Polar residues" evidence="1">
    <location>
        <begin position="122"/>
        <end position="133"/>
    </location>
</feature>
<organism evidence="2 3">
    <name type="scientific">Bemisia tabaci</name>
    <name type="common">Sweetpotato whitefly</name>
    <name type="synonym">Aleurodes tabaci</name>
    <dbReference type="NCBI Taxonomy" id="7038"/>
    <lineage>
        <taxon>Eukaryota</taxon>
        <taxon>Metazoa</taxon>
        <taxon>Ecdysozoa</taxon>
        <taxon>Arthropoda</taxon>
        <taxon>Hexapoda</taxon>
        <taxon>Insecta</taxon>
        <taxon>Pterygota</taxon>
        <taxon>Neoptera</taxon>
        <taxon>Paraneoptera</taxon>
        <taxon>Hemiptera</taxon>
        <taxon>Sternorrhyncha</taxon>
        <taxon>Aleyrodoidea</taxon>
        <taxon>Aleyrodidae</taxon>
        <taxon>Aleyrodinae</taxon>
        <taxon>Bemisia</taxon>
    </lineage>
</organism>
<dbReference type="Pfam" id="PF15365">
    <property type="entry name" value="PNRC"/>
    <property type="match status" value="1"/>
</dbReference>
<dbReference type="KEGG" id="btab:109039238"/>
<dbReference type="EMBL" id="OU963870">
    <property type="protein sequence ID" value="CAH0395813.1"/>
    <property type="molecule type" value="Genomic_DNA"/>
</dbReference>
<feature type="region of interest" description="Disordered" evidence="1">
    <location>
        <begin position="1"/>
        <end position="35"/>
    </location>
</feature>
<reference evidence="2" key="1">
    <citation type="submission" date="2021-12" db="EMBL/GenBank/DDBJ databases">
        <authorList>
            <person name="King R."/>
        </authorList>
    </citation>
    <scope>NUCLEOTIDE SEQUENCE</scope>
</reference>
<dbReference type="GO" id="GO:0016071">
    <property type="term" value="P:mRNA metabolic process"/>
    <property type="evidence" value="ECO:0007669"/>
    <property type="project" value="UniProtKB-ARBA"/>
</dbReference>
<keyword evidence="3" id="KW-1185">Reference proteome</keyword>
<sequence>MKEKQQASLYDKRGRMVSNMRQPHTQRASDRSSHDVCHKLSNKFILDSLKIDKPVFNSSDKPVTTNNQYNRQGSVNSKPATKKSKPQQCYYMNNSNKFFQPIEALSKENSPIAASQKKKPTQSRNRNSPSWNRDCTLSPIFTYYAGAKFSSPPSPDELPKPPTTWLQPAPGSCTCPCSSPCSNCPPVSCNSQNTLLHVQA</sequence>
<accession>A0A9P0AQI7</accession>
<evidence type="ECO:0000256" key="1">
    <source>
        <dbReference type="SAM" id="MobiDB-lite"/>
    </source>
</evidence>